<accession>A0A7G2CMG2</accession>
<evidence type="ECO:0000313" key="2">
    <source>
        <dbReference type="EMBL" id="CAD2220609.1"/>
    </source>
</evidence>
<protein>
    <submittedName>
        <fullName evidence="2">Uncharacterized protein</fullName>
    </submittedName>
</protein>
<gene>
    <name evidence="2" type="ORF">ADEAN_000813100</name>
</gene>
<dbReference type="VEuPathDB" id="TriTrypDB:ADEAN_000813100"/>
<organism evidence="2 3">
    <name type="scientific">Angomonas deanei</name>
    <dbReference type="NCBI Taxonomy" id="59799"/>
    <lineage>
        <taxon>Eukaryota</taxon>
        <taxon>Discoba</taxon>
        <taxon>Euglenozoa</taxon>
        <taxon>Kinetoplastea</taxon>
        <taxon>Metakinetoplastina</taxon>
        <taxon>Trypanosomatida</taxon>
        <taxon>Trypanosomatidae</taxon>
        <taxon>Strigomonadinae</taxon>
        <taxon>Angomonas</taxon>
    </lineage>
</organism>
<dbReference type="EMBL" id="LR877162">
    <property type="protein sequence ID" value="CAD2220609.1"/>
    <property type="molecule type" value="Genomic_DNA"/>
</dbReference>
<sequence length="293" mass="34027">MHRLFLFHILRSIQLVKENIISRAMKKVESNNSANNNITVNLLSAMDNNANNNITFISPLCVYHIFSDDDTGGNSKNNNTIWNYFSWRVEWELQVAKRKMKFIKNQYGVRQTDTPEAAHNTVCGLVYKDLPNFWEFLYKKWYARFNSSRWVKRSNTHHYKKYHSSAKLYNNNNSADTGHVCWSSSLLLKTIIEGNISNHTSTNNSANTAVSPPRSTRRVNQNNGNRNHDTVCEAAKSIILNAESYMETCERYIHHTEQPTNPSSTSAYSTYTTDEIAERREQFLKLVTEKRRK</sequence>
<feature type="region of interest" description="Disordered" evidence="1">
    <location>
        <begin position="197"/>
        <end position="228"/>
    </location>
</feature>
<feature type="compositionally biased region" description="Low complexity" evidence="1">
    <location>
        <begin position="197"/>
        <end position="208"/>
    </location>
</feature>
<feature type="compositionally biased region" description="Polar residues" evidence="1">
    <location>
        <begin position="209"/>
        <end position="225"/>
    </location>
</feature>
<name>A0A7G2CMG2_9TRYP</name>
<proteinExistence type="predicted"/>
<keyword evidence="3" id="KW-1185">Reference proteome</keyword>
<dbReference type="Proteomes" id="UP000515908">
    <property type="component" value="Chromosome 18"/>
</dbReference>
<reference evidence="2 3" key="1">
    <citation type="submission" date="2020-08" db="EMBL/GenBank/DDBJ databases">
        <authorList>
            <person name="Newling K."/>
            <person name="Davey J."/>
            <person name="Forrester S."/>
        </authorList>
    </citation>
    <scope>NUCLEOTIDE SEQUENCE [LARGE SCALE GENOMIC DNA]</scope>
    <source>
        <strain evidence="3">Crithidia deanei Carvalho (ATCC PRA-265)</strain>
    </source>
</reference>
<evidence type="ECO:0000256" key="1">
    <source>
        <dbReference type="SAM" id="MobiDB-lite"/>
    </source>
</evidence>
<dbReference type="AlphaFoldDB" id="A0A7G2CMG2"/>
<evidence type="ECO:0000313" key="3">
    <source>
        <dbReference type="Proteomes" id="UP000515908"/>
    </source>
</evidence>